<protein>
    <submittedName>
        <fullName evidence="1">Uncharacterized protein</fullName>
    </submittedName>
</protein>
<sequence>MPVSFFFVQVPLYIAGPLSQTNPPASMLATLLSNTQEIRVSPSLGNRTEASPSPLTSSFPEGHHVAALPPCPACKSGVLSVTFCSLWLADCAAQTHDRGQPGLKGHSCRSMEHAYLMAKSVSPN</sequence>
<dbReference type="Proteomes" id="UP001172101">
    <property type="component" value="Unassembled WGS sequence"/>
</dbReference>
<proteinExistence type="predicted"/>
<organism evidence="1 2">
    <name type="scientific">Lasiosphaeria miniovina</name>
    <dbReference type="NCBI Taxonomy" id="1954250"/>
    <lineage>
        <taxon>Eukaryota</taxon>
        <taxon>Fungi</taxon>
        <taxon>Dikarya</taxon>
        <taxon>Ascomycota</taxon>
        <taxon>Pezizomycotina</taxon>
        <taxon>Sordariomycetes</taxon>
        <taxon>Sordariomycetidae</taxon>
        <taxon>Sordariales</taxon>
        <taxon>Lasiosphaeriaceae</taxon>
        <taxon>Lasiosphaeria</taxon>
    </lineage>
</organism>
<name>A0AA40E6S7_9PEZI</name>
<evidence type="ECO:0000313" key="2">
    <source>
        <dbReference type="Proteomes" id="UP001172101"/>
    </source>
</evidence>
<keyword evidence="2" id="KW-1185">Reference proteome</keyword>
<reference evidence="1" key="1">
    <citation type="submission" date="2023-06" db="EMBL/GenBank/DDBJ databases">
        <title>Genome-scale phylogeny and comparative genomics of the fungal order Sordariales.</title>
        <authorList>
            <consortium name="Lawrence Berkeley National Laboratory"/>
            <person name="Hensen N."/>
            <person name="Bonometti L."/>
            <person name="Westerberg I."/>
            <person name="Brannstrom I.O."/>
            <person name="Guillou S."/>
            <person name="Cros-Aarteil S."/>
            <person name="Calhoun S."/>
            <person name="Haridas S."/>
            <person name="Kuo A."/>
            <person name="Mondo S."/>
            <person name="Pangilinan J."/>
            <person name="Riley R."/>
            <person name="LaButti K."/>
            <person name="Andreopoulos B."/>
            <person name="Lipzen A."/>
            <person name="Chen C."/>
            <person name="Yanf M."/>
            <person name="Daum C."/>
            <person name="Ng V."/>
            <person name="Clum A."/>
            <person name="Steindorff A."/>
            <person name="Ohm R."/>
            <person name="Martin F."/>
            <person name="Silar P."/>
            <person name="Natvig D."/>
            <person name="Lalanne C."/>
            <person name="Gautier V."/>
            <person name="Ament-velasquez S.L."/>
            <person name="Kruys A."/>
            <person name="Hutchinson M.I."/>
            <person name="Powell A.J."/>
            <person name="Barry K."/>
            <person name="Miller A.N."/>
            <person name="Grigoriev I.V."/>
            <person name="Debuchy R."/>
            <person name="Gladieux P."/>
            <person name="Thoren M.H."/>
            <person name="Johannesson H."/>
        </authorList>
    </citation>
    <scope>NUCLEOTIDE SEQUENCE</scope>
    <source>
        <strain evidence="1">SMH2392-1A</strain>
    </source>
</reference>
<accession>A0AA40E6S7</accession>
<evidence type="ECO:0000313" key="1">
    <source>
        <dbReference type="EMBL" id="KAK0727132.1"/>
    </source>
</evidence>
<dbReference type="GeneID" id="85316586"/>
<dbReference type="EMBL" id="JAUIRO010000002">
    <property type="protein sequence ID" value="KAK0727132.1"/>
    <property type="molecule type" value="Genomic_DNA"/>
</dbReference>
<dbReference type="RefSeq" id="XP_060299988.1">
    <property type="nucleotide sequence ID" value="XM_060433315.1"/>
</dbReference>
<dbReference type="AlphaFoldDB" id="A0AA40E6S7"/>
<gene>
    <name evidence="1" type="ORF">B0T26DRAFT_118431</name>
</gene>
<comment type="caution">
    <text evidence="1">The sequence shown here is derived from an EMBL/GenBank/DDBJ whole genome shotgun (WGS) entry which is preliminary data.</text>
</comment>